<keyword evidence="2" id="KW-0479">Metal-binding</keyword>
<proteinExistence type="inferred from homology"/>
<protein>
    <submittedName>
        <fullName evidence="5">Bacteriohemerythrin</fullName>
    </submittedName>
</protein>
<dbReference type="Gene3D" id="1.20.120.50">
    <property type="entry name" value="Hemerythrin-like"/>
    <property type="match status" value="1"/>
</dbReference>
<evidence type="ECO:0000256" key="2">
    <source>
        <dbReference type="ARBA" id="ARBA00022723"/>
    </source>
</evidence>
<dbReference type="SUPFAM" id="SSF47188">
    <property type="entry name" value="Hemerythrin-like"/>
    <property type="match status" value="1"/>
</dbReference>
<dbReference type="PROSITE" id="PS00550">
    <property type="entry name" value="HEMERYTHRINS"/>
    <property type="match status" value="1"/>
</dbReference>
<comment type="similarity">
    <text evidence="1">Belongs to the hemerythrin family.</text>
</comment>
<dbReference type="InterPro" id="IPR012312">
    <property type="entry name" value="Hemerythrin-like"/>
</dbReference>
<dbReference type="NCBIfam" id="TIGR02481">
    <property type="entry name" value="hemeryth_dom"/>
    <property type="match status" value="1"/>
</dbReference>
<dbReference type="AlphaFoldDB" id="A0A1J5SE78"/>
<dbReference type="CDD" id="cd12107">
    <property type="entry name" value="Hemerythrin"/>
    <property type="match status" value="1"/>
</dbReference>
<dbReference type="InterPro" id="IPR012827">
    <property type="entry name" value="Hemerythrin_metal-bd"/>
</dbReference>
<dbReference type="Pfam" id="PF01814">
    <property type="entry name" value="Hemerythrin"/>
    <property type="match status" value="1"/>
</dbReference>
<dbReference type="EMBL" id="MLJW01000118">
    <property type="protein sequence ID" value="OIQ98517.1"/>
    <property type="molecule type" value="Genomic_DNA"/>
</dbReference>
<comment type="caution">
    <text evidence="5">The sequence shown here is derived from an EMBL/GenBank/DDBJ whole genome shotgun (WGS) entry which is preliminary data.</text>
</comment>
<evidence type="ECO:0000256" key="1">
    <source>
        <dbReference type="ARBA" id="ARBA00010587"/>
    </source>
</evidence>
<gene>
    <name evidence="5" type="ORF">GALL_194920</name>
</gene>
<reference evidence="5" key="1">
    <citation type="submission" date="2016-10" db="EMBL/GenBank/DDBJ databases">
        <title>Sequence of Gallionella enrichment culture.</title>
        <authorList>
            <person name="Poehlein A."/>
            <person name="Muehling M."/>
            <person name="Daniel R."/>
        </authorList>
    </citation>
    <scope>NUCLEOTIDE SEQUENCE</scope>
</reference>
<keyword evidence="3" id="KW-0408">Iron</keyword>
<sequence length="129" mass="15351">MKFFDVPQIELQHEVLVSMCNKLNADVKTRKSRIAIYQQIDDVIAFTRLHFSTEELLMAQSGYPEIETHKDKHQELIHEALHLKDKLNQIGEDMFTDWFNHWPFARVLAHIQFADKQIEEHIVQKQLKL</sequence>
<dbReference type="InterPro" id="IPR035938">
    <property type="entry name" value="Hemerythrin-like_sf"/>
</dbReference>
<accession>A0A1J5SE78</accession>
<organism evidence="5">
    <name type="scientific">mine drainage metagenome</name>
    <dbReference type="NCBI Taxonomy" id="410659"/>
    <lineage>
        <taxon>unclassified sequences</taxon>
        <taxon>metagenomes</taxon>
        <taxon>ecological metagenomes</taxon>
    </lineage>
</organism>
<name>A0A1J5SE78_9ZZZZ</name>
<dbReference type="GO" id="GO:0046872">
    <property type="term" value="F:metal ion binding"/>
    <property type="evidence" value="ECO:0007669"/>
    <property type="project" value="UniProtKB-KW"/>
</dbReference>
<dbReference type="InterPro" id="IPR016131">
    <property type="entry name" value="Haemerythrin_Fe_BS"/>
</dbReference>
<evidence type="ECO:0000313" key="5">
    <source>
        <dbReference type="EMBL" id="OIQ98517.1"/>
    </source>
</evidence>
<evidence type="ECO:0000259" key="4">
    <source>
        <dbReference type="Pfam" id="PF01814"/>
    </source>
</evidence>
<evidence type="ECO:0000256" key="3">
    <source>
        <dbReference type="ARBA" id="ARBA00023004"/>
    </source>
</evidence>
<feature type="domain" description="Hemerythrin-like" evidence="4">
    <location>
        <begin position="8"/>
        <end position="122"/>
    </location>
</feature>